<keyword evidence="6 8" id="KW-1133">Transmembrane helix</keyword>
<feature type="transmembrane region" description="Helical" evidence="8">
    <location>
        <begin position="68"/>
        <end position="87"/>
    </location>
</feature>
<name>A0ABW3B9T6_9ACTN</name>
<protein>
    <submittedName>
        <fullName evidence="9">AzlC family ABC transporter permease</fullName>
    </submittedName>
</protein>
<feature type="transmembrane region" description="Helical" evidence="8">
    <location>
        <begin position="156"/>
        <end position="174"/>
    </location>
</feature>
<accession>A0ABW3B9T6</accession>
<dbReference type="Pfam" id="PF03591">
    <property type="entry name" value="AzlC"/>
    <property type="match status" value="1"/>
</dbReference>
<feature type="transmembrane region" description="Helical" evidence="8">
    <location>
        <begin position="181"/>
        <end position="199"/>
    </location>
</feature>
<feature type="transmembrane region" description="Helical" evidence="8">
    <location>
        <begin position="205"/>
        <end position="224"/>
    </location>
</feature>
<organism evidence="9 10">
    <name type="scientific">Streptomonospora algeriensis</name>
    <dbReference type="NCBI Taxonomy" id="995084"/>
    <lineage>
        <taxon>Bacteria</taxon>
        <taxon>Bacillati</taxon>
        <taxon>Actinomycetota</taxon>
        <taxon>Actinomycetes</taxon>
        <taxon>Streptosporangiales</taxon>
        <taxon>Nocardiopsidaceae</taxon>
        <taxon>Streptomonospora</taxon>
    </lineage>
</organism>
<evidence type="ECO:0000256" key="5">
    <source>
        <dbReference type="ARBA" id="ARBA00022692"/>
    </source>
</evidence>
<feature type="transmembrane region" description="Helical" evidence="8">
    <location>
        <begin position="130"/>
        <end position="150"/>
    </location>
</feature>
<evidence type="ECO:0000256" key="1">
    <source>
        <dbReference type="ARBA" id="ARBA00004651"/>
    </source>
</evidence>
<keyword evidence="3" id="KW-0813">Transport</keyword>
<evidence type="ECO:0000256" key="3">
    <source>
        <dbReference type="ARBA" id="ARBA00022448"/>
    </source>
</evidence>
<reference evidence="10" key="1">
    <citation type="journal article" date="2019" name="Int. J. Syst. Evol. Microbiol.">
        <title>The Global Catalogue of Microorganisms (GCM) 10K type strain sequencing project: providing services to taxonomists for standard genome sequencing and annotation.</title>
        <authorList>
            <consortium name="The Broad Institute Genomics Platform"/>
            <consortium name="The Broad Institute Genome Sequencing Center for Infectious Disease"/>
            <person name="Wu L."/>
            <person name="Ma J."/>
        </authorList>
    </citation>
    <scope>NUCLEOTIDE SEQUENCE [LARGE SCALE GENOMIC DNA]</scope>
    <source>
        <strain evidence="10">CCUG 63369</strain>
    </source>
</reference>
<evidence type="ECO:0000256" key="6">
    <source>
        <dbReference type="ARBA" id="ARBA00022989"/>
    </source>
</evidence>
<dbReference type="PANTHER" id="PTHR34979">
    <property type="entry name" value="INNER MEMBRANE PROTEIN YGAZ"/>
    <property type="match status" value="1"/>
</dbReference>
<evidence type="ECO:0000313" key="9">
    <source>
        <dbReference type="EMBL" id="MFD0799923.1"/>
    </source>
</evidence>
<dbReference type="InterPro" id="IPR011606">
    <property type="entry name" value="Brnchd-chn_aa_trnsp_permease"/>
</dbReference>
<dbReference type="Proteomes" id="UP001596956">
    <property type="component" value="Unassembled WGS sequence"/>
</dbReference>
<proteinExistence type="inferred from homology"/>
<evidence type="ECO:0000256" key="4">
    <source>
        <dbReference type="ARBA" id="ARBA00022475"/>
    </source>
</evidence>
<evidence type="ECO:0000256" key="8">
    <source>
        <dbReference type="SAM" id="Phobius"/>
    </source>
</evidence>
<dbReference type="EMBL" id="JBHTHR010000010">
    <property type="protein sequence ID" value="MFD0799923.1"/>
    <property type="molecule type" value="Genomic_DNA"/>
</dbReference>
<dbReference type="PANTHER" id="PTHR34979:SF1">
    <property type="entry name" value="INNER MEMBRANE PROTEIN YGAZ"/>
    <property type="match status" value="1"/>
</dbReference>
<comment type="caution">
    <text evidence="9">The sequence shown here is derived from an EMBL/GenBank/DDBJ whole genome shotgun (WGS) entry which is preliminary data.</text>
</comment>
<feature type="transmembrane region" description="Helical" evidence="8">
    <location>
        <begin position="13"/>
        <end position="33"/>
    </location>
</feature>
<gene>
    <name evidence="9" type="ORF">ACFQZU_01120</name>
</gene>
<keyword evidence="5 8" id="KW-0812">Transmembrane</keyword>
<comment type="subcellular location">
    <subcellularLocation>
        <location evidence="1">Cell membrane</location>
        <topology evidence="1">Multi-pass membrane protein</topology>
    </subcellularLocation>
</comment>
<keyword evidence="10" id="KW-1185">Reference proteome</keyword>
<comment type="similarity">
    <text evidence="2">Belongs to the AzlC family.</text>
</comment>
<evidence type="ECO:0000313" key="10">
    <source>
        <dbReference type="Proteomes" id="UP001596956"/>
    </source>
</evidence>
<sequence length="234" mass="25166">MTTIEQTRSAVRLTAPVAMAYVPLGLAFGVLVVKSGIAWYWAPLSALLIFAGSIEFLAVSLIAGGVPFVQVAATAFVVNFRHIFYGLTFPLERIRERVAKVYGVWALTDETYAITSAGEGAALSGSQITVLQLVSHFWWAGAALTGALVGSIIPDYIVGFGFALTAMFVTLLVDSLRNHPSVFQIAAALCSVVVAAIADAFYADWFLISGLMCYLLLVSVRYLMASADRRKELV</sequence>
<keyword evidence="4" id="KW-1003">Cell membrane</keyword>
<keyword evidence="7 8" id="KW-0472">Membrane</keyword>
<evidence type="ECO:0000256" key="7">
    <source>
        <dbReference type="ARBA" id="ARBA00023136"/>
    </source>
</evidence>
<evidence type="ECO:0000256" key="2">
    <source>
        <dbReference type="ARBA" id="ARBA00010735"/>
    </source>
</evidence>